<keyword evidence="3" id="KW-1185">Reference proteome</keyword>
<dbReference type="EMBL" id="LSSL01005473">
    <property type="protein sequence ID" value="OLY78813.1"/>
    <property type="molecule type" value="Genomic_DNA"/>
</dbReference>
<evidence type="ECO:0000256" key="1">
    <source>
        <dbReference type="SAM" id="MobiDB-lite"/>
    </source>
</evidence>
<evidence type="ECO:0000313" key="2">
    <source>
        <dbReference type="EMBL" id="OLY78813.1"/>
    </source>
</evidence>
<name>A0A1R0GPJ1_9FUNG</name>
<protein>
    <submittedName>
        <fullName evidence="2">Uncharacterized protein</fullName>
    </submittedName>
</protein>
<accession>A0A1R0GPJ1</accession>
<gene>
    <name evidence="2" type="ORF">AYI68_g7128</name>
</gene>
<feature type="non-terminal residue" evidence="2">
    <location>
        <position position="47"/>
    </location>
</feature>
<dbReference type="AlphaFoldDB" id="A0A1R0GPJ1"/>
<sequence>MVHSSDSRVLLVSAPVQFTKVRAHRSGEGGRTQQWWQVRSGAGSSHA</sequence>
<proteinExistence type="predicted"/>
<feature type="compositionally biased region" description="Polar residues" evidence="1">
    <location>
        <begin position="31"/>
        <end position="47"/>
    </location>
</feature>
<organism evidence="2 3">
    <name type="scientific">Smittium mucronatum</name>
    <dbReference type="NCBI Taxonomy" id="133383"/>
    <lineage>
        <taxon>Eukaryota</taxon>
        <taxon>Fungi</taxon>
        <taxon>Fungi incertae sedis</taxon>
        <taxon>Zoopagomycota</taxon>
        <taxon>Kickxellomycotina</taxon>
        <taxon>Harpellomycetes</taxon>
        <taxon>Harpellales</taxon>
        <taxon>Legeriomycetaceae</taxon>
        <taxon>Smittium</taxon>
    </lineage>
</organism>
<reference evidence="2 3" key="1">
    <citation type="journal article" date="2016" name="Mol. Biol. Evol.">
        <title>Genome-Wide Survey of Gut Fungi (Harpellales) Reveals the First Horizontally Transferred Ubiquitin Gene from a Mosquito Host.</title>
        <authorList>
            <person name="Wang Y."/>
            <person name="White M.M."/>
            <person name="Kvist S."/>
            <person name="Moncalvo J.M."/>
        </authorList>
    </citation>
    <scope>NUCLEOTIDE SEQUENCE [LARGE SCALE GENOMIC DNA]</scope>
    <source>
        <strain evidence="2 3">ALG-7-W6</strain>
    </source>
</reference>
<feature type="region of interest" description="Disordered" evidence="1">
    <location>
        <begin position="23"/>
        <end position="47"/>
    </location>
</feature>
<dbReference type="Proteomes" id="UP000187455">
    <property type="component" value="Unassembled WGS sequence"/>
</dbReference>
<comment type="caution">
    <text evidence="2">The sequence shown here is derived from an EMBL/GenBank/DDBJ whole genome shotgun (WGS) entry which is preliminary data.</text>
</comment>
<evidence type="ECO:0000313" key="3">
    <source>
        <dbReference type="Proteomes" id="UP000187455"/>
    </source>
</evidence>